<reference evidence="3" key="1">
    <citation type="submission" date="2024-04" db="EMBL/GenBank/DDBJ databases">
        <authorList>
            <person name="Shaw F."/>
            <person name="Minotto A."/>
        </authorList>
    </citation>
    <scope>NUCLEOTIDE SEQUENCE [LARGE SCALE GENOMIC DNA]</scope>
</reference>
<dbReference type="InterPro" id="IPR011009">
    <property type="entry name" value="Kinase-like_dom_sf"/>
</dbReference>
<evidence type="ECO:0000313" key="3">
    <source>
        <dbReference type="Proteomes" id="UP001497453"/>
    </source>
</evidence>
<feature type="region of interest" description="Disordered" evidence="1">
    <location>
        <begin position="253"/>
        <end position="291"/>
    </location>
</feature>
<dbReference type="EMBL" id="OZ037944">
    <property type="protein sequence ID" value="CAL1694053.1"/>
    <property type="molecule type" value="Genomic_DNA"/>
</dbReference>
<organism evidence="2 3">
    <name type="scientific">Somion occarium</name>
    <dbReference type="NCBI Taxonomy" id="3059160"/>
    <lineage>
        <taxon>Eukaryota</taxon>
        <taxon>Fungi</taxon>
        <taxon>Dikarya</taxon>
        <taxon>Basidiomycota</taxon>
        <taxon>Agaricomycotina</taxon>
        <taxon>Agaricomycetes</taxon>
        <taxon>Polyporales</taxon>
        <taxon>Cerrenaceae</taxon>
        <taxon>Somion</taxon>
    </lineage>
</organism>
<evidence type="ECO:0000256" key="1">
    <source>
        <dbReference type="SAM" id="MobiDB-lite"/>
    </source>
</evidence>
<sequence>MCEPNFAGVLRLTFQDGPGTTVFELTASNGSPNYAIAVQPLLRLDTDHADDHLLFGWSSKSQKRVILCSVTSFNRIPAAQHTEQPTHVATKWARGFAGIRNLQHELDIYQDHLRDLQGVCVPRCFGLYTGKAEGNDVGCLVLEWCAGKKPVDEHEVIRQVMTAITAIHKVGIIHNDLPNPQHVAAGNNNKIHILDFSKANTHECPGALPKTFNGDHLDGLPPPGCPELDAMEDAFTSDLPEYTLRVISRNRGWPRTEEDDQHRTNGHQRIKDSQPIPNEVQPTPWGVCYTQ</sequence>
<evidence type="ECO:0000313" key="2">
    <source>
        <dbReference type="EMBL" id="CAL1694053.1"/>
    </source>
</evidence>
<gene>
    <name evidence="2" type="ORF">GFSPODELE1_LOCUS131</name>
</gene>
<protein>
    <recommendedName>
        <fullName evidence="4">Protein kinase domain-containing protein</fullName>
    </recommendedName>
</protein>
<accession>A0ABP1CES4</accession>
<name>A0ABP1CES4_9APHY</name>
<feature type="compositionally biased region" description="Basic and acidic residues" evidence="1">
    <location>
        <begin position="254"/>
        <end position="263"/>
    </location>
</feature>
<keyword evidence="3" id="KW-1185">Reference proteome</keyword>
<dbReference type="SUPFAM" id="SSF56112">
    <property type="entry name" value="Protein kinase-like (PK-like)"/>
    <property type="match status" value="1"/>
</dbReference>
<dbReference type="Gene3D" id="1.10.510.10">
    <property type="entry name" value="Transferase(Phosphotransferase) domain 1"/>
    <property type="match status" value="1"/>
</dbReference>
<proteinExistence type="predicted"/>
<dbReference type="Proteomes" id="UP001497453">
    <property type="component" value="Chromosome 1"/>
</dbReference>
<evidence type="ECO:0008006" key="4">
    <source>
        <dbReference type="Google" id="ProtNLM"/>
    </source>
</evidence>